<organism evidence="2 3">
    <name type="scientific">Jatropha curcas</name>
    <name type="common">Barbados nut</name>
    <dbReference type="NCBI Taxonomy" id="180498"/>
    <lineage>
        <taxon>Eukaryota</taxon>
        <taxon>Viridiplantae</taxon>
        <taxon>Streptophyta</taxon>
        <taxon>Embryophyta</taxon>
        <taxon>Tracheophyta</taxon>
        <taxon>Spermatophyta</taxon>
        <taxon>Magnoliopsida</taxon>
        <taxon>eudicotyledons</taxon>
        <taxon>Gunneridae</taxon>
        <taxon>Pentapetalae</taxon>
        <taxon>rosids</taxon>
        <taxon>fabids</taxon>
        <taxon>Malpighiales</taxon>
        <taxon>Euphorbiaceae</taxon>
        <taxon>Crotonoideae</taxon>
        <taxon>Jatropheae</taxon>
        <taxon>Jatropha</taxon>
    </lineage>
</organism>
<accession>A0A067L924</accession>
<dbReference type="Proteomes" id="UP000027138">
    <property type="component" value="Unassembled WGS sequence"/>
</dbReference>
<proteinExistence type="predicted"/>
<dbReference type="EMBL" id="KK914240">
    <property type="protein sequence ID" value="KDP44912.1"/>
    <property type="molecule type" value="Genomic_DNA"/>
</dbReference>
<protein>
    <submittedName>
        <fullName evidence="2">Uncharacterized protein</fullName>
    </submittedName>
</protein>
<sequence length="125" mass="14286">MAIEPNFAMKETEFYQDKKNLLPEKVKQGHREFNMKQRLEAGGPAAVRSKENRGREELRRDGKEKAAQRTPSNSSLVTGKEKKQENGGEEVVGDGPVAVPSQKKRRRKKRKERNKERKGKNLGTQ</sequence>
<feature type="compositionally biased region" description="Basic residues" evidence="1">
    <location>
        <begin position="102"/>
        <end position="125"/>
    </location>
</feature>
<dbReference type="AlphaFoldDB" id="A0A067L924"/>
<name>A0A067L924_JATCU</name>
<keyword evidence="3" id="KW-1185">Reference proteome</keyword>
<feature type="region of interest" description="Disordered" evidence="1">
    <location>
        <begin position="37"/>
        <end position="125"/>
    </location>
</feature>
<evidence type="ECO:0000256" key="1">
    <source>
        <dbReference type="SAM" id="MobiDB-lite"/>
    </source>
</evidence>
<gene>
    <name evidence="2" type="ORF">JCGZ_01412</name>
</gene>
<evidence type="ECO:0000313" key="3">
    <source>
        <dbReference type="Proteomes" id="UP000027138"/>
    </source>
</evidence>
<reference evidence="2 3" key="1">
    <citation type="journal article" date="2014" name="PLoS ONE">
        <title>Global Analysis of Gene Expression Profiles in Physic Nut (Jatropha curcas L.) Seedlings Exposed to Salt Stress.</title>
        <authorList>
            <person name="Zhang L."/>
            <person name="Zhang C."/>
            <person name="Wu P."/>
            <person name="Chen Y."/>
            <person name="Li M."/>
            <person name="Jiang H."/>
            <person name="Wu G."/>
        </authorList>
    </citation>
    <scope>NUCLEOTIDE SEQUENCE [LARGE SCALE GENOMIC DNA]</scope>
    <source>
        <strain evidence="3">cv. GZQX0401</strain>
        <tissue evidence="2">Young leaves</tissue>
    </source>
</reference>
<evidence type="ECO:0000313" key="2">
    <source>
        <dbReference type="EMBL" id="KDP44912.1"/>
    </source>
</evidence>
<feature type="compositionally biased region" description="Basic and acidic residues" evidence="1">
    <location>
        <begin position="48"/>
        <end position="67"/>
    </location>
</feature>